<gene>
    <name evidence="1" type="ORF">LOY88_003059</name>
</gene>
<reference evidence="1" key="1">
    <citation type="journal article" date="2022" name="bioRxiv">
        <title>Population genetic analysis of Ophidiomyces ophidiicola, the causative agent of snake fungal disease, indicates recent introductions to the USA.</title>
        <authorList>
            <person name="Ladner J.T."/>
            <person name="Palmer J.M."/>
            <person name="Ettinger C.L."/>
            <person name="Stajich J.E."/>
            <person name="Farrell T.M."/>
            <person name="Glorioso B.M."/>
            <person name="Lawson B."/>
            <person name="Price S.J."/>
            <person name="Stengle A.G."/>
            <person name="Grear D.A."/>
            <person name="Lorch J.M."/>
        </authorList>
    </citation>
    <scope>NUCLEOTIDE SEQUENCE</scope>
    <source>
        <strain evidence="1">NWHC 24266-5</strain>
    </source>
</reference>
<dbReference type="EMBL" id="JALBCA010000038">
    <property type="protein sequence ID" value="KAI2387569.1"/>
    <property type="molecule type" value="Genomic_DNA"/>
</dbReference>
<name>A0ACB8UXZ5_9EURO</name>
<proteinExistence type="predicted"/>
<protein>
    <submittedName>
        <fullName evidence="1">Uncharacterized protein</fullName>
    </submittedName>
</protein>
<sequence length="188" mass="21208">MAVSSAIDAAIQSFSSLPAAIAAIYSAVGDRKIARSDFGFAIVDWASYMVSIEPYVRRALEFPDIGLQAQRVLDLCVWLGHWLYSIGFRQSRATAKLPTLQGLRFPYFWLDKKYQRFEAKLQLIKVEGEQLKQSVSSLMESPLRLSLHQKLDQDTPLLPEEPSPVPNLRTIHETANKLDSVSTRLLTK</sequence>
<comment type="caution">
    <text evidence="1">The sequence shown here is derived from an EMBL/GenBank/DDBJ whole genome shotgun (WGS) entry which is preliminary data.</text>
</comment>
<organism evidence="1">
    <name type="scientific">Ophidiomyces ophidiicola</name>
    <dbReference type="NCBI Taxonomy" id="1387563"/>
    <lineage>
        <taxon>Eukaryota</taxon>
        <taxon>Fungi</taxon>
        <taxon>Dikarya</taxon>
        <taxon>Ascomycota</taxon>
        <taxon>Pezizomycotina</taxon>
        <taxon>Eurotiomycetes</taxon>
        <taxon>Eurotiomycetidae</taxon>
        <taxon>Onygenales</taxon>
        <taxon>Onygenaceae</taxon>
        <taxon>Ophidiomyces</taxon>
    </lineage>
</organism>
<accession>A0ACB8UXZ5</accession>
<evidence type="ECO:0000313" key="1">
    <source>
        <dbReference type="EMBL" id="KAI2387569.1"/>
    </source>
</evidence>